<keyword evidence="4" id="KW-1185">Reference proteome</keyword>
<dbReference type="InterPro" id="IPR025375">
    <property type="entry name" value="DUF4365"/>
</dbReference>
<sequence length="183" mass="20296">MSVISRTSEPSTGAPVIRGLPTRDTDLKEFFHTSVILAIAAAAGCNASKTVIDNGVDYDLWHEIPGEEEVLLRVQLKAVTNGWNAARTKISAQLRDTRYERMRRSKTSVPHILVIMDMPTDTASWVWSKHPYTAMRHCSYWVSLEGEPARSGDRVTVSAPVTNVFDDVALCEIMARLRAGGRP</sequence>
<protein>
    <submittedName>
        <fullName evidence="3">DUF4365 domain-containing protein</fullName>
    </submittedName>
</protein>
<organism evidence="3 4">
    <name type="scientific">Microbacterium insulae</name>
    <dbReference type="NCBI Taxonomy" id="483014"/>
    <lineage>
        <taxon>Bacteria</taxon>
        <taxon>Bacillati</taxon>
        <taxon>Actinomycetota</taxon>
        <taxon>Actinomycetes</taxon>
        <taxon>Micrococcales</taxon>
        <taxon>Microbacteriaceae</taxon>
        <taxon>Microbacterium</taxon>
    </lineage>
</organism>
<feature type="region of interest" description="Disordered" evidence="1">
    <location>
        <begin position="1"/>
        <end position="20"/>
    </location>
</feature>
<proteinExistence type="predicted"/>
<evidence type="ECO:0000313" key="4">
    <source>
        <dbReference type="Proteomes" id="UP001597055"/>
    </source>
</evidence>
<name>A0ABW3AKG8_9MICO</name>
<evidence type="ECO:0000313" key="3">
    <source>
        <dbReference type="EMBL" id="MFD0791493.1"/>
    </source>
</evidence>
<evidence type="ECO:0000259" key="2">
    <source>
        <dbReference type="Pfam" id="PF14280"/>
    </source>
</evidence>
<dbReference type="Proteomes" id="UP001597055">
    <property type="component" value="Unassembled WGS sequence"/>
</dbReference>
<evidence type="ECO:0000256" key="1">
    <source>
        <dbReference type="SAM" id="MobiDB-lite"/>
    </source>
</evidence>
<accession>A0ABW3AKG8</accession>
<comment type="caution">
    <text evidence="3">The sequence shown here is derived from an EMBL/GenBank/DDBJ whole genome shotgun (WGS) entry which is preliminary data.</text>
</comment>
<reference evidence="4" key="1">
    <citation type="journal article" date="2019" name="Int. J. Syst. Evol. Microbiol.">
        <title>The Global Catalogue of Microorganisms (GCM) 10K type strain sequencing project: providing services to taxonomists for standard genome sequencing and annotation.</title>
        <authorList>
            <consortium name="The Broad Institute Genomics Platform"/>
            <consortium name="The Broad Institute Genome Sequencing Center for Infectious Disease"/>
            <person name="Wu L."/>
            <person name="Ma J."/>
        </authorList>
    </citation>
    <scope>NUCLEOTIDE SEQUENCE [LARGE SCALE GENOMIC DNA]</scope>
    <source>
        <strain evidence="4">CCUG 54523</strain>
    </source>
</reference>
<feature type="compositionally biased region" description="Polar residues" evidence="1">
    <location>
        <begin position="1"/>
        <end position="11"/>
    </location>
</feature>
<gene>
    <name evidence="3" type="ORF">ACFQ0P_13905</name>
</gene>
<dbReference type="EMBL" id="JBHTII010000002">
    <property type="protein sequence ID" value="MFD0791493.1"/>
    <property type="molecule type" value="Genomic_DNA"/>
</dbReference>
<dbReference type="RefSeq" id="WP_204979251.1">
    <property type="nucleotide sequence ID" value="NZ_JBHTII010000002.1"/>
</dbReference>
<dbReference type="Pfam" id="PF14280">
    <property type="entry name" value="DUF4365"/>
    <property type="match status" value="1"/>
</dbReference>
<feature type="domain" description="DUF4365" evidence="2">
    <location>
        <begin position="35"/>
        <end position="176"/>
    </location>
</feature>